<evidence type="ECO:0000256" key="2">
    <source>
        <dbReference type="ARBA" id="ARBA00023235"/>
    </source>
</evidence>
<dbReference type="Proteomes" id="UP000283946">
    <property type="component" value="Chromosome"/>
</dbReference>
<dbReference type="Pfam" id="PF01817">
    <property type="entry name" value="CM_2"/>
    <property type="match status" value="1"/>
</dbReference>
<evidence type="ECO:0000313" key="5">
    <source>
        <dbReference type="Proteomes" id="UP000283946"/>
    </source>
</evidence>
<dbReference type="GO" id="GO:0004106">
    <property type="term" value="F:chorismate mutase activity"/>
    <property type="evidence" value="ECO:0007669"/>
    <property type="project" value="InterPro"/>
</dbReference>
<sequence length="213" mass="22152">MMASHHSRGVIAVSDTAMSRPRRLVIAVAAVLIAASVGAGFVLSHSADATGAPNDGGGLGDAGALIVRRIALADPVARSKWLNGTPIDDPHREEVVIDDAVRRATEQGTDTALVERVFRAQIEASKTVQRGLIEEWTQHPDAAPTAAPDLGAVRSELDEIGGSLVAALHDAASVAEGPECPSIVAAERESDTAGLDALHRTAVETAWQTFCAE</sequence>
<dbReference type="PROSITE" id="PS51168">
    <property type="entry name" value="CHORISMATE_MUT_2"/>
    <property type="match status" value="1"/>
</dbReference>
<gene>
    <name evidence="4" type="primary">aroQ</name>
    <name evidence="4" type="ORF">C7V51_10140</name>
</gene>
<dbReference type="AlphaFoldDB" id="A0AAD1EN06"/>
<keyword evidence="2" id="KW-0413">Isomerase</keyword>
<dbReference type="InterPro" id="IPR002701">
    <property type="entry name" value="CM_II_prokaryot"/>
</dbReference>
<dbReference type="SMART" id="SM00830">
    <property type="entry name" value="CM_2"/>
    <property type="match status" value="1"/>
</dbReference>
<feature type="domain" description="Chorismate mutase" evidence="3">
    <location>
        <begin position="41"/>
        <end position="133"/>
    </location>
</feature>
<accession>A0AAD1EN06</accession>
<dbReference type="KEGG" id="ria:C7V51_10140"/>
<dbReference type="NCBIfam" id="TIGR01806">
    <property type="entry name" value="CM_mono2"/>
    <property type="match status" value="1"/>
</dbReference>
<dbReference type="Gene3D" id="1.20.59.10">
    <property type="entry name" value="Chorismate mutase"/>
    <property type="match status" value="1"/>
</dbReference>
<evidence type="ECO:0000256" key="1">
    <source>
        <dbReference type="ARBA" id="ARBA00022729"/>
    </source>
</evidence>
<dbReference type="InterPro" id="IPR008240">
    <property type="entry name" value="Chorismate_mutase_periplasmic"/>
</dbReference>
<evidence type="ECO:0000313" key="4">
    <source>
        <dbReference type="EMBL" id="AZZ56205.1"/>
    </source>
</evidence>
<name>A0AAD1EN06_9MICO</name>
<organism evidence="4 5">
    <name type="scientific">Rathayibacter iranicus</name>
    <dbReference type="NCBI Taxonomy" id="59737"/>
    <lineage>
        <taxon>Bacteria</taxon>
        <taxon>Bacillati</taxon>
        <taxon>Actinomycetota</taxon>
        <taxon>Actinomycetes</taxon>
        <taxon>Micrococcales</taxon>
        <taxon>Microbacteriaceae</taxon>
        <taxon>Rathayibacter</taxon>
    </lineage>
</organism>
<keyword evidence="1" id="KW-0732">Signal</keyword>
<dbReference type="GO" id="GO:0046417">
    <property type="term" value="P:chorismate metabolic process"/>
    <property type="evidence" value="ECO:0007669"/>
    <property type="project" value="InterPro"/>
</dbReference>
<proteinExistence type="predicted"/>
<evidence type="ECO:0000259" key="3">
    <source>
        <dbReference type="PROSITE" id="PS51168"/>
    </source>
</evidence>
<dbReference type="PANTHER" id="PTHR38041:SF1">
    <property type="entry name" value="CHORISMATE MUTASE"/>
    <property type="match status" value="1"/>
</dbReference>
<reference evidence="4 5" key="1">
    <citation type="submission" date="2018-03" db="EMBL/GenBank/DDBJ databases">
        <title>Bacteriophage NCPPB3778 and a type I-E CRISPR drive the evolution of the US Biological Select Agent, Rathayibacter toxicus.</title>
        <authorList>
            <person name="Davis E.W.II."/>
            <person name="Tabima J.F."/>
            <person name="Weisberg A.J."/>
            <person name="Dantas Lopes L."/>
            <person name="Wiseman M.S."/>
            <person name="Wiseman M.S."/>
            <person name="Pupko T."/>
            <person name="Belcher M.S."/>
            <person name="Sechler A.J."/>
            <person name="Tancos M.A."/>
            <person name="Schroeder B.K."/>
            <person name="Murray T.D."/>
            <person name="Luster D.G."/>
            <person name="Schneider W.L."/>
            <person name="Rogers E."/>
            <person name="Andreote F.D."/>
            <person name="Grunwald N.J."/>
            <person name="Putnam M.L."/>
            <person name="Chang J.H."/>
        </authorList>
    </citation>
    <scope>NUCLEOTIDE SEQUENCE [LARGE SCALE GENOMIC DNA]</scope>
    <source>
        <strain evidence="4 5">NCCPB 2253</strain>
    </source>
</reference>
<protein>
    <submittedName>
        <fullName evidence="4">Gamma subclass chorismate mutase AroQ</fullName>
    </submittedName>
</protein>
<dbReference type="EMBL" id="CP028130">
    <property type="protein sequence ID" value="AZZ56205.1"/>
    <property type="molecule type" value="Genomic_DNA"/>
</dbReference>
<dbReference type="InterPro" id="IPR036263">
    <property type="entry name" value="Chorismate_II_sf"/>
</dbReference>
<dbReference type="InterPro" id="IPR051331">
    <property type="entry name" value="Chorismate_mutase-related"/>
</dbReference>
<dbReference type="GO" id="GO:0009697">
    <property type="term" value="P:salicylic acid biosynthetic process"/>
    <property type="evidence" value="ECO:0007669"/>
    <property type="project" value="TreeGrafter"/>
</dbReference>
<dbReference type="PANTHER" id="PTHR38041">
    <property type="entry name" value="CHORISMATE MUTASE"/>
    <property type="match status" value="1"/>
</dbReference>
<dbReference type="SUPFAM" id="SSF48600">
    <property type="entry name" value="Chorismate mutase II"/>
    <property type="match status" value="1"/>
</dbReference>
<dbReference type="InterPro" id="IPR036979">
    <property type="entry name" value="CM_dom_sf"/>
</dbReference>